<dbReference type="SMART" id="SM00512">
    <property type="entry name" value="Skp1"/>
    <property type="match status" value="1"/>
</dbReference>
<dbReference type="InterPro" id="IPR016072">
    <property type="entry name" value="Skp1_comp_dimer"/>
</dbReference>
<dbReference type="UniPathway" id="UPA00143"/>
<dbReference type="InterPro" id="IPR011333">
    <property type="entry name" value="SKP1/BTB/POZ_sf"/>
</dbReference>
<protein>
    <recommendedName>
        <fullName evidence="3">E3 ubiquitin ligase complex SCF subunit</fullName>
    </recommendedName>
</protein>
<gene>
    <name evidence="5" type="ORF">OBBRIDRAFT_790280</name>
</gene>
<evidence type="ECO:0000313" key="5">
    <source>
        <dbReference type="EMBL" id="OCH93406.1"/>
    </source>
</evidence>
<dbReference type="Gene3D" id="3.30.710.10">
    <property type="entry name" value="Potassium Channel Kv1.1, Chain A"/>
    <property type="match status" value="1"/>
</dbReference>
<dbReference type="EMBL" id="KV722355">
    <property type="protein sequence ID" value="OCH93406.1"/>
    <property type="molecule type" value="Genomic_DNA"/>
</dbReference>
<feature type="domain" description="SKP1 component dimerisation" evidence="4">
    <location>
        <begin position="96"/>
        <end position="129"/>
    </location>
</feature>
<evidence type="ECO:0000259" key="4">
    <source>
        <dbReference type="Pfam" id="PF01466"/>
    </source>
</evidence>
<evidence type="ECO:0000256" key="2">
    <source>
        <dbReference type="ARBA" id="ARBA00022786"/>
    </source>
</evidence>
<sequence>MCSDNKTVTIDNSIIAHEGFGLLEDFSRGDSGSSEPIPLSTISPETFKIIIRWCTYHKDDDRHTVQEIQEWDQQFIDIEWKTMADIIQAANYLQIKPLLDVGCQQVARMIRGKTPAEIQSMFNISNNFESTGTAVLQERI</sequence>
<name>A0A8E2DPK8_9APHY</name>
<dbReference type="Pfam" id="PF01466">
    <property type="entry name" value="Skp1"/>
    <property type="match status" value="1"/>
</dbReference>
<accession>A0A8E2DPK8</accession>
<keyword evidence="6" id="KW-1185">Reference proteome</keyword>
<dbReference type="InterPro" id="IPR016897">
    <property type="entry name" value="SKP1"/>
</dbReference>
<organism evidence="5 6">
    <name type="scientific">Obba rivulosa</name>
    <dbReference type="NCBI Taxonomy" id="1052685"/>
    <lineage>
        <taxon>Eukaryota</taxon>
        <taxon>Fungi</taxon>
        <taxon>Dikarya</taxon>
        <taxon>Basidiomycota</taxon>
        <taxon>Agaricomycotina</taxon>
        <taxon>Agaricomycetes</taxon>
        <taxon>Polyporales</taxon>
        <taxon>Gelatoporiaceae</taxon>
        <taxon>Obba</taxon>
    </lineage>
</organism>
<dbReference type="PIRSF" id="PIRSF028729">
    <property type="entry name" value="E3_ubiquit_lig_SCF_Skp"/>
    <property type="match status" value="1"/>
</dbReference>
<evidence type="ECO:0000256" key="3">
    <source>
        <dbReference type="PIRNR" id="PIRNR028729"/>
    </source>
</evidence>
<comment type="subunit">
    <text evidence="3">Component of the SCF (SKP1-CUL1-F-box protein) E3 ubiquitin ligase complexes.</text>
</comment>
<dbReference type="InterPro" id="IPR036296">
    <property type="entry name" value="SKP1-like_dim_sf"/>
</dbReference>
<comment type="pathway">
    <text evidence="3">Protein modification; protein ubiquitination.</text>
</comment>
<dbReference type="InterPro" id="IPR001232">
    <property type="entry name" value="SKP1-like"/>
</dbReference>
<proteinExistence type="inferred from homology"/>
<comment type="function">
    <text evidence="3">Essential component of the SCF (SKP1-CUL1-F-box protein) E3 ubiquitin ligase complexes, which mediate the ubiquitination and subsequent proteasomal degradation of target proteins.</text>
</comment>
<dbReference type="SUPFAM" id="SSF81382">
    <property type="entry name" value="Skp1 dimerisation domain-like"/>
    <property type="match status" value="1"/>
</dbReference>
<dbReference type="AlphaFoldDB" id="A0A8E2DPK8"/>
<keyword evidence="2 3" id="KW-0833">Ubl conjugation pathway</keyword>
<dbReference type="PANTHER" id="PTHR11165">
    <property type="entry name" value="SKP1"/>
    <property type="match status" value="1"/>
</dbReference>
<dbReference type="Proteomes" id="UP000250043">
    <property type="component" value="Unassembled WGS sequence"/>
</dbReference>
<dbReference type="OrthoDB" id="2342932at2759"/>
<comment type="similarity">
    <text evidence="1 3">Belongs to the SKP1 family.</text>
</comment>
<reference evidence="5 6" key="1">
    <citation type="submission" date="2016-07" db="EMBL/GenBank/DDBJ databases">
        <title>Draft genome of the white-rot fungus Obba rivulosa 3A-2.</title>
        <authorList>
            <consortium name="DOE Joint Genome Institute"/>
            <person name="Miettinen O."/>
            <person name="Riley R."/>
            <person name="Acob R."/>
            <person name="Barry K."/>
            <person name="Cullen D."/>
            <person name="De Vries R."/>
            <person name="Hainaut M."/>
            <person name="Hatakka A."/>
            <person name="Henrissat B."/>
            <person name="Hilden K."/>
            <person name="Kuo R."/>
            <person name="Labutti K."/>
            <person name="Lipzen A."/>
            <person name="Makela M.R."/>
            <person name="Sandor L."/>
            <person name="Spatafora J.W."/>
            <person name="Grigoriev I.V."/>
            <person name="Hibbett D.S."/>
        </authorList>
    </citation>
    <scope>NUCLEOTIDE SEQUENCE [LARGE SCALE GENOMIC DNA]</scope>
    <source>
        <strain evidence="5 6">3A-2</strain>
    </source>
</reference>
<evidence type="ECO:0000256" key="1">
    <source>
        <dbReference type="ARBA" id="ARBA00009993"/>
    </source>
</evidence>
<evidence type="ECO:0000313" key="6">
    <source>
        <dbReference type="Proteomes" id="UP000250043"/>
    </source>
</evidence>
<dbReference type="GO" id="GO:0016567">
    <property type="term" value="P:protein ubiquitination"/>
    <property type="evidence" value="ECO:0007669"/>
    <property type="project" value="UniProtKB-UniPathway"/>
</dbReference>
<dbReference type="SUPFAM" id="SSF54695">
    <property type="entry name" value="POZ domain"/>
    <property type="match status" value="1"/>
</dbReference>
<dbReference type="GO" id="GO:0006511">
    <property type="term" value="P:ubiquitin-dependent protein catabolic process"/>
    <property type="evidence" value="ECO:0007669"/>
    <property type="project" value="InterPro"/>
</dbReference>